<evidence type="ECO:0000256" key="1">
    <source>
        <dbReference type="SAM" id="MobiDB-lite"/>
    </source>
</evidence>
<dbReference type="eggNOG" id="COG1388">
    <property type="taxonomic scope" value="Bacteria"/>
</dbReference>
<comment type="caution">
    <text evidence="3">The sequence shown here is derived from an EMBL/GenBank/DDBJ whole genome shotgun (WGS) entry which is preliminary data.</text>
</comment>
<sequence>MKIKSFALFVAVLAVHLIVGGVTWVVTRQAGEHAAGEAQDVEQVQGQEAEPGSNEVPKTVNPVKKPKPIVPSSNPKSKTYTVKSGDRLSVIAGRHGVSVKKLMETNKIKDQNRIFIGQKLTIPLD</sequence>
<dbReference type="InterPro" id="IPR036779">
    <property type="entry name" value="LysM_dom_sf"/>
</dbReference>
<dbReference type="Proteomes" id="UP000004947">
    <property type="component" value="Unassembled WGS sequence"/>
</dbReference>
<gene>
    <name evidence="3" type="ORF">LNTAR_24591</name>
</gene>
<dbReference type="OrthoDB" id="9802228at2"/>
<dbReference type="SUPFAM" id="SSF54106">
    <property type="entry name" value="LysM domain"/>
    <property type="match status" value="1"/>
</dbReference>
<evidence type="ECO:0000313" key="4">
    <source>
        <dbReference type="Proteomes" id="UP000004947"/>
    </source>
</evidence>
<dbReference type="STRING" id="313628.LNTAR_24591"/>
<evidence type="ECO:0000259" key="2">
    <source>
        <dbReference type="PROSITE" id="PS51782"/>
    </source>
</evidence>
<dbReference type="PANTHER" id="PTHR33734">
    <property type="entry name" value="LYSM DOMAIN-CONTAINING GPI-ANCHORED PROTEIN 2"/>
    <property type="match status" value="1"/>
</dbReference>
<dbReference type="EMBL" id="ABCK01000035">
    <property type="protein sequence ID" value="EDM25162.1"/>
    <property type="molecule type" value="Genomic_DNA"/>
</dbReference>
<proteinExistence type="predicted"/>
<name>A6DT89_9BACT</name>
<dbReference type="InterPro" id="IPR018392">
    <property type="entry name" value="LysM"/>
</dbReference>
<dbReference type="Pfam" id="PF01476">
    <property type="entry name" value="LysM"/>
    <property type="match status" value="1"/>
</dbReference>
<keyword evidence="4" id="KW-1185">Reference proteome</keyword>
<protein>
    <submittedName>
        <fullName evidence="3">Chitinase, class I</fullName>
    </submittedName>
</protein>
<dbReference type="PANTHER" id="PTHR33734:SF22">
    <property type="entry name" value="MEMBRANE-BOUND LYTIC MUREIN TRANSGLYCOSYLASE D"/>
    <property type="match status" value="1"/>
</dbReference>
<feature type="region of interest" description="Disordered" evidence="1">
    <location>
        <begin position="36"/>
        <end position="81"/>
    </location>
</feature>
<dbReference type="AlphaFoldDB" id="A6DT89"/>
<dbReference type="GO" id="GO:0008932">
    <property type="term" value="F:lytic endotransglycosylase activity"/>
    <property type="evidence" value="ECO:0007669"/>
    <property type="project" value="TreeGrafter"/>
</dbReference>
<dbReference type="SMART" id="SM00257">
    <property type="entry name" value="LysM"/>
    <property type="match status" value="1"/>
</dbReference>
<dbReference type="RefSeq" id="WP_007281038.1">
    <property type="nucleotide sequence ID" value="NZ_ABCK01000035.1"/>
</dbReference>
<organism evidence="3 4">
    <name type="scientific">Lentisphaera araneosa HTCC2155</name>
    <dbReference type="NCBI Taxonomy" id="313628"/>
    <lineage>
        <taxon>Bacteria</taxon>
        <taxon>Pseudomonadati</taxon>
        <taxon>Lentisphaerota</taxon>
        <taxon>Lentisphaeria</taxon>
        <taxon>Lentisphaerales</taxon>
        <taxon>Lentisphaeraceae</taxon>
        <taxon>Lentisphaera</taxon>
    </lineage>
</organism>
<dbReference type="CDD" id="cd00118">
    <property type="entry name" value="LysM"/>
    <property type="match status" value="1"/>
</dbReference>
<feature type="domain" description="LysM" evidence="2">
    <location>
        <begin position="78"/>
        <end position="122"/>
    </location>
</feature>
<reference evidence="3 4" key="1">
    <citation type="journal article" date="2010" name="J. Bacteriol.">
        <title>Genome sequence of Lentisphaera araneosa HTCC2155T, the type species of the order Lentisphaerales in the phylum Lentisphaerae.</title>
        <authorList>
            <person name="Thrash J.C."/>
            <person name="Cho J.C."/>
            <person name="Vergin K.L."/>
            <person name="Morris R.M."/>
            <person name="Giovannoni S.J."/>
        </authorList>
    </citation>
    <scope>NUCLEOTIDE SEQUENCE [LARGE SCALE GENOMIC DNA]</scope>
    <source>
        <strain evidence="3 4">HTCC2155</strain>
    </source>
</reference>
<dbReference type="Gene3D" id="3.10.350.10">
    <property type="entry name" value="LysM domain"/>
    <property type="match status" value="1"/>
</dbReference>
<accession>A6DT89</accession>
<evidence type="ECO:0000313" key="3">
    <source>
        <dbReference type="EMBL" id="EDM25162.1"/>
    </source>
</evidence>
<dbReference type="PROSITE" id="PS51782">
    <property type="entry name" value="LYSM"/>
    <property type="match status" value="1"/>
</dbReference>